<keyword evidence="5" id="KW-0997">Cell inner membrane</keyword>
<dbReference type="InterPro" id="IPR045275">
    <property type="entry name" value="MscS_archaea/bacteria_type"/>
</dbReference>
<evidence type="ECO:0000256" key="6">
    <source>
        <dbReference type="SAM" id="MobiDB-lite"/>
    </source>
</evidence>
<dbReference type="Proteomes" id="UP001234343">
    <property type="component" value="Unassembled WGS sequence"/>
</dbReference>
<name>A0ABT7SZW8_9ALTE</name>
<evidence type="ECO:0000313" key="9">
    <source>
        <dbReference type="Proteomes" id="UP001234343"/>
    </source>
</evidence>
<evidence type="ECO:0000256" key="1">
    <source>
        <dbReference type="ARBA" id="ARBA00004370"/>
    </source>
</evidence>
<comment type="similarity">
    <text evidence="5">Belongs to the MscS (TC 1.A.23) family.</text>
</comment>
<evidence type="ECO:0000259" key="7">
    <source>
        <dbReference type="Pfam" id="PF00924"/>
    </source>
</evidence>
<keyword evidence="5" id="KW-0813">Transport</keyword>
<comment type="caution">
    <text evidence="5">Lacks conserved residue(s) required for the propagation of feature annotation.</text>
</comment>
<dbReference type="InterPro" id="IPR006685">
    <property type="entry name" value="MscS_channel_2nd"/>
</dbReference>
<feature type="region of interest" description="Disordered" evidence="6">
    <location>
        <begin position="178"/>
        <end position="206"/>
    </location>
</feature>
<evidence type="ECO:0000256" key="2">
    <source>
        <dbReference type="ARBA" id="ARBA00022692"/>
    </source>
</evidence>
<feature type="transmembrane region" description="Helical" evidence="5">
    <location>
        <begin position="59"/>
        <end position="81"/>
    </location>
</feature>
<dbReference type="InterPro" id="IPR023408">
    <property type="entry name" value="MscS_beta-dom_sf"/>
</dbReference>
<comment type="subcellular location">
    <subcellularLocation>
        <location evidence="5">Cell inner membrane</location>
        <topology evidence="5">Multi-pass membrane protein</topology>
    </subcellularLocation>
    <subcellularLocation>
        <location evidence="1">Membrane</location>
    </subcellularLocation>
</comment>
<feature type="transmembrane region" description="Helical" evidence="5">
    <location>
        <begin position="93"/>
        <end position="119"/>
    </location>
</feature>
<keyword evidence="5" id="KW-0407">Ion channel</keyword>
<keyword evidence="9" id="KW-1185">Reference proteome</keyword>
<dbReference type="RefSeq" id="WP_289366390.1">
    <property type="nucleotide sequence ID" value="NZ_JAUCBP010000012.1"/>
</dbReference>
<sequence length="206" mass="22842">MTDSHLFDKLVDWVTLYQFNLIWSGVLLLGYVILTRLALPHVERKVIHSKLKSEAAAKASYMTRLIIGILTLATVLIVWGIDFSGLLLISTSLLTLTGVALFASWSLLSNVTSYFVLLFQPSFRRGNFIRIIDGDNYIQGYIADVNLFSAKLITESREEIVYPNNLLLTRPTIVNPRDRDNSIGKTASAAPVAPVANSVEDSRPAS</sequence>
<feature type="transmembrane region" description="Helical" evidence="5">
    <location>
        <begin position="20"/>
        <end position="39"/>
    </location>
</feature>
<dbReference type="PANTHER" id="PTHR30221">
    <property type="entry name" value="SMALL-CONDUCTANCE MECHANOSENSITIVE CHANNEL"/>
    <property type="match status" value="1"/>
</dbReference>
<evidence type="ECO:0000256" key="3">
    <source>
        <dbReference type="ARBA" id="ARBA00022989"/>
    </source>
</evidence>
<comment type="caution">
    <text evidence="8">The sequence shown here is derived from an EMBL/GenBank/DDBJ whole genome shotgun (WGS) entry which is preliminary data.</text>
</comment>
<dbReference type="Gene3D" id="2.30.30.60">
    <property type="match status" value="1"/>
</dbReference>
<dbReference type="SUPFAM" id="SSF50182">
    <property type="entry name" value="Sm-like ribonucleoproteins"/>
    <property type="match status" value="1"/>
</dbReference>
<organism evidence="8 9">
    <name type="scientific">Alteromonas arenosi</name>
    <dbReference type="NCBI Taxonomy" id="3055817"/>
    <lineage>
        <taxon>Bacteria</taxon>
        <taxon>Pseudomonadati</taxon>
        <taxon>Pseudomonadota</taxon>
        <taxon>Gammaproteobacteria</taxon>
        <taxon>Alteromonadales</taxon>
        <taxon>Alteromonadaceae</taxon>
        <taxon>Alteromonas/Salinimonas group</taxon>
        <taxon>Alteromonas</taxon>
    </lineage>
</organism>
<reference evidence="8 9" key="1">
    <citation type="submission" date="2023-06" db="EMBL/GenBank/DDBJ databases">
        <title>Alteromonas sp. ASW11-36 isolated from intertidal sand.</title>
        <authorList>
            <person name="Li Y."/>
        </authorList>
    </citation>
    <scope>NUCLEOTIDE SEQUENCE [LARGE SCALE GENOMIC DNA]</scope>
    <source>
        <strain evidence="8 9">ASW11-36</strain>
    </source>
</reference>
<dbReference type="PANTHER" id="PTHR30221:SF8">
    <property type="entry name" value="SMALL-CONDUCTANCE MECHANOSENSITIVE CHANNEL"/>
    <property type="match status" value="1"/>
</dbReference>
<dbReference type="InterPro" id="IPR010920">
    <property type="entry name" value="LSM_dom_sf"/>
</dbReference>
<keyword evidence="3 5" id="KW-1133">Transmembrane helix</keyword>
<keyword evidence="4 5" id="KW-0472">Membrane</keyword>
<dbReference type="EMBL" id="JAUCBP010000012">
    <property type="protein sequence ID" value="MDM7861733.1"/>
    <property type="molecule type" value="Genomic_DNA"/>
</dbReference>
<keyword evidence="5" id="KW-0406">Ion transport</keyword>
<evidence type="ECO:0000256" key="5">
    <source>
        <dbReference type="RuleBase" id="RU369025"/>
    </source>
</evidence>
<gene>
    <name evidence="8" type="ORF">QTP81_14115</name>
</gene>
<comment type="function">
    <text evidence="5">Mechanosensitive channel that participates in the regulation of osmotic pressure changes within the cell, opening in response to stretch forces in the membrane lipid bilayer, without the need for other proteins. Contributes to normal resistance to hypoosmotic shock. Forms an ion channel of 1.0 nanosiemens conductance with a slight preference for anions.</text>
</comment>
<evidence type="ECO:0000313" key="8">
    <source>
        <dbReference type="EMBL" id="MDM7861733.1"/>
    </source>
</evidence>
<keyword evidence="2 5" id="KW-0812">Transmembrane</keyword>
<feature type="domain" description="Mechanosensitive ion channel MscS" evidence="7">
    <location>
        <begin position="107"/>
        <end position="170"/>
    </location>
</feature>
<evidence type="ECO:0000256" key="4">
    <source>
        <dbReference type="ARBA" id="ARBA00023136"/>
    </source>
</evidence>
<keyword evidence="5" id="KW-1003">Cell membrane</keyword>
<dbReference type="Pfam" id="PF00924">
    <property type="entry name" value="MS_channel_2nd"/>
    <property type="match status" value="1"/>
</dbReference>
<comment type="subunit">
    <text evidence="5">Homoheptamer.</text>
</comment>
<feature type="compositionally biased region" description="Low complexity" evidence="6">
    <location>
        <begin position="187"/>
        <end position="199"/>
    </location>
</feature>
<proteinExistence type="inferred from homology"/>
<accession>A0ABT7SZW8</accession>
<protein>
    <recommendedName>
        <fullName evidence="5">Small-conductance mechanosensitive channel</fullName>
    </recommendedName>
</protein>